<dbReference type="Gene3D" id="3.90.199.10">
    <property type="entry name" value="Topoisomerase II, domain 5"/>
    <property type="match status" value="1"/>
</dbReference>
<dbReference type="Pfam" id="PF00521">
    <property type="entry name" value="DNA_topoisoIV"/>
    <property type="match status" value="1"/>
</dbReference>
<dbReference type="InterPro" id="IPR013758">
    <property type="entry name" value="Topo_IIA_A/C_ab"/>
</dbReference>
<evidence type="ECO:0000259" key="5">
    <source>
        <dbReference type="SMART" id="SM00434"/>
    </source>
</evidence>
<dbReference type="InterPro" id="IPR013760">
    <property type="entry name" value="Topo_IIA-like_dom_sf"/>
</dbReference>
<proteinExistence type="inferred from homology"/>
<dbReference type="GO" id="GO:0003677">
    <property type="term" value="F:DNA binding"/>
    <property type="evidence" value="ECO:0007669"/>
    <property type="project" value="UniProtKB-KW"/>
</dbReference>
<dbReference type="InterPro" id="IPR002205">
    <property type="entry name" value="Topo_IIA_dom_A"/>
</dbReference>
<evidence type="ECO:0000256" key="1">
    <source>
        <dbReference type="ARBA" id="ARBA00008263"/>
    </source>
</evidence>
<dbReference type="GO" id="GO:0009330">
    <property type="term" value="C:DNA topoisomerase type II (double strand cut, ATP-hydrolyzing) complex"/>
    <property type="evidence" value="ECO:0007669"/>
    <property type="project" value="TreeGrafter"/>
</dbReference>
<keyword evidence="7" id="KW-1185">Reference proteome</keyword>
<sequence length="441" mass="49532">MATTTSQPSAAPIAQIEARNLIEADYLEYGAYVNTTRSVPGYDGLKSGQRRVLFALRDVDDGSDEIPSLEVVTQTLKKYHPHGDASIYDTMCRHIHKGFIEGRSNFGTNHLMEEIGAAAYRYTYVKPHKQFTDGAFRFIDQVPTVENEYGLNEPTYLPVPIPLGLTTGAKGIGIGLLCNIPAFSPKSLFDALMADDPSRLKAPAGTFIVSGDMDKLWKTGEGWIQYGLKCYQTWHDLDGKTVSVIEGSGRIFKPRIWDTFSTLIEDESVYTRDESGEKIKMIITRVKGLKRITDEQVHQMAQQAAVEKMFFRIYVTENKVVYRKSMKDWMQELWARYEKVVDTYKTTQVNDLNHRIRILNLIPVAAPGILQDLPISEIAKTTGASEADLREVEGKSIKMLRKSDFGAQITDLNKKITNVQKISAKALAVDFVDMLEKAQAI</sequence>
<reference evidence="6 7" key="1">
    <citation type="submission" date="2020-01" db="EMBL/GenBank/DDBJ databases">
        <title>Patterns of diversity and host range of bacteriophage communities associated with bean-nodulatin bacteria.</title>
        <authorList>
            <person name="Vann Cauwenberghe J."/>
            <person name="Santamaria R.I."/>
            <person name="Bustos P."/>
            <person name="Juarez S."/>
            <person name="Gonzalez V."/>
        </authorList>
    </citation>
    <scope>NUCLEOTIDE SEQUENCE [LARGE SCALE GENOMIC DNA]</scope>
    <source>
        <strain evidence="7">RHph</strain>
    </source>
</reference>
<keyword evidence="2" id="KW-0799">Topoisomerase</keyword>
<evidence type="ECO:0000256" key="3">
    <source>
        <dbReference type="ARBA" id="ARBA00023125"/>
    </source>
</evidence>
<organism evidence="6 7">
    <name type="scientific">Rhizobium phage RHph_Y65</name>
    <dbReference type="NCBI Taxonomy" id="2509785"/>
    <lineage>
        <taxon>Viruses</taxon>
        <taxon>Duplodnaviria</taxon>
        <taxon>Heunggongvirae</taxon>
        <taxon>Uroviricota</taxon>
        <taxon>Caudoviricetes</taxon>
        <taxon>Kleczkowskaviridae</taxon>
        <taxon>Cuauhnahuacvirus</taxon>
        <taxon>Cuauhnahuacvirus Y65</taxon>
    </lineage>
</organism>
<evidence type="ECO:0000256" key="2">
    <source>
        <dbReference type="ARBA" id="ARBA00023029"/>
    </source>
</evidence>
<dbReference type="GO" id="GO:0005524">
    <property type="term" value="F:ATP binding"/>
    <property type="evidence" value="ECO:0007669"/>
    <property type="project" value="InterPro"/>
</dbReference>
<dbReference type="SMART" id="SM00434">
    <property type="entry name" value="TOP4c"/>
    <property type="match status" value="1"/>
</dbReference>
<accession>A0A7S5R819</accession>
<comment type="similarity">
    <text evidence="1">Belongs to the type II topoisomerase GyrA/ParC subunit family.</text>
</comment>
<dbReference type="GO" id="GO:0003918">
    <property type="term" value="F:DNA topoisomerase type II (double strand cut, ATP-hydrolyzing) activity"/>
    <property type="evidence" value="ECO:0007669"/>
    <property type="project" value="UniProtKB-EC"/>
</dbReference>
<dbReference type="InterPro" id="IPR050220">
    <property type="entry name" value="Type_II_DNA_Topoisomerases"/>
</dbReference>
<evidence type="ECO:0000313" key="6">
    <source>
        <dbReference type="EMBL" id="QIG72815.1"/>
    </source>
</evidence>
<keyword evidence="4 6" id="KW-0413">Isomerase</keyword>
<dbReference type="SUPFAM" id="SSF56719">
    <property type="entry name" value="Type II DNA topoisomerase"/>
    <property type="match status" value="1"/>
</dbReference>
<dbReference type="PANTHER" id="PTHR43493:SF5">
    <property type="entry name" value="DNA GYRASE SUBUNIT A, CHLOROPLASTIC_MITOCHONDRIAL"/>
    <property type="match status" value="1"/>
</dbReference>
<dbReference type="EC" id="5.6.2.2" evidence="6"/>
<gene>
    <name evidence="6" type="ORF">EVB97_257</name>
</gene>
<protein>
    <submittedName>
        <fullName evidence="6">DNA gyrase subunit A protein</fullName>
        <ecNumber evidence="6">5.6.2.2</ecNumber>
    </submittedName>
</protein>
<dbReference type="GO" id="GO:0006265">
    <property type="term" value="P:DNA topological change"/>
    <property type="evidence" value="ECO:0007669"/>
    <property type="project" value="InterPro"/>
</dbReference>
<dbReference type="Proteomes" id="UP000655883">
    <property type="component" value="Segment"/>
</dbReference>
<evidence type="ECO:0000313" key="7">
    <source>
        <dbReference type="Proteomes" id="UP000655883"/>
    </source>
</evidence>
<keyword evidence="3" id="KW-0238">DNA-binding</keyword>
<dbReference type="EMBL" id="MN988525">
    <property type="protein sequence ID" value="QIG72815.1"/>
    <property type="molecule type" value="Genomic_DNA"/>
</dbReference>
<dbReference type="PANTHER" id="PTHR43493">
    <property type="entry name" value="DNA GYRASE/TOPOISOMERASE SUBUNIT A"/>
    <property type="match status" value="1"/>
</dbReference>
<evidence type="ECO:0000256" key="4">
    <source>
        <dbReference type="ARBA" id="ARBA00023235"/>
    </source>
</evidence>
<feature type="domain" description="Topo IIA-type catalytic" evidence="5">
    <location>
        <begin position="16"/>
        <end position="430"/>
    </location>
</feature>
<name>A0A7S5R819_9CAUD</name>